<evidence type="ECO:0000313" key="1">
    <source>
        <dbReference type="EMBL" id="KAH3748083.1"/>
    </source>
</evidence>
<accession>A0A9D4DFM4</accession>
<protein>
    <submittedName>
        <fullName evidence="1">Uncharacterized protein</fullName>
    </submittedName>
</protein>
<reference evidence="1" key="2">
    <citation type="submission" date="2020-11" db="EMBL/GenBank/DDBJ databases">
        <authorList>
            <person name="McCartney M.A."/>
            <person name="Auch B."/>
            <person name="Kono T."/>
            <person name="Mallez S."/>
            <person name="Becker A."/>
            <person name="Gohl D.M."/>
            <person name="Silverstein K.A.T."/>
            <person name="Koren S."/>
            <person name="Bechman K.B."/>
            <person name="Herman A."/>
            <person name="Abrahante J.E."/>
            <person name="Garbe J."/>
        </authorList>
    </citation>
    <scope>NUCLEOTIDE SEQUENCE</scope>
    <source>
        <strain evidence="1">Duluth1</strain>
        <tissue evidence="1">Whole animal</tissue>
    </source>
</reference>
<dbReference type="EMBL" id="JAIWYP010000010">
    <property type="protein sequence ID" value="KAH3748083.1"/>
    <property type="molecule type" value="Genomic_DNA"/>
</dbReference>
<comment type="caution">
    <text evidence="1">The sequence shown here is derived from an EMBL/GenBank/DDBJ whole genome shotgun (WGS) entry which is preliminary data.</text>
</comment>
<evidence type="ECO:0000313" key="2">
    <source>
        <dbReference type="Proteomes" id="UP000828390"/>
    </source>
</evidence>
<gene>
    <name evidence="1" type="ORF">DPMN_182520</name>
</gene>
<organism evidence="1 2">
    <name type="scientific">Dreissena polymorpha</name>
    <name type="common">Zebra mussel</name>
    <name type="synonym">Mytilus polymorpha</name>
    <dbReference type="NCBI Taxonomy" id="45954"/>
    <lineage>
        <taxon>Eukaryota</taxon>
        <taxon>Metazoa</taxon>
        <taxon>Spiralia</taxon>
        <taxon>Lophotrochozoa</taxon>
        <taxon>Mollusca</taxon>
        <taxon>Bivalvia</taxon>
        <taxon>Autobranchia</taxon>
        <taxon>Heteroconchia</taxon>
        <taxon>Euheterodonta</taxon>
        <taxon>Imparidentia</taxon>
        <taxon>Neoheterodontei</taxon>
        <taxon>Myida</taxon>
        <taxon>Dreissenoidea</taxon>
        <taxon>Dreissenidae</taxon>
        <taxon>Dreissena</taxon>
    </lineage>
</organism>
<keyword evidence="2" id="KW-1185">Reference proteome</keyword>
<reference evidence="1" key="1">
    <citation type="journal article" date="2019" name="bioRxiv">
        <title>The Genome of the Zebra Mussel, Dreissena polymorpha: A Resource for Invasive Species Research.</title>
        <authorList>
            <person name="McCartney M.A."/>
            <person name="Auch B."/>
            <person name="Kono T."/>
            <person name="Mallez S."/>
            <person name="Zhang Y."/>
            <person name="Obille A."/>
            <person name="Becker A."/>
            <person name="Abrahante J.E."/>
            <person name="Garbe J."/>
            <person name="Badalamenti J.P."/>
            <person name="Herman A."/>
            <person name="Mangelson H."/>
            <person name="Liachko I."/>
            <person name="Sullivan S."/>
            <person name="Sone E.D."/>
            <person name="Koren S."/>
            <person name="Silverstein K.A.T."/>
            <person name="Beckman K.B."/>
            <person name="Gohl D.M."/>
        </authorList>
    </citation>
    <scope>NUCLEOTIDE SEQUENCE</scope>
    <source>
        <strain evidence="1">Duluth1</strain>
        <tissue evidence="1">Whole animal</tissue>
    </source>
</reference>
<dbReference type="AlphaFoldDB" id="A0A9D4DFM4"/>
<name>A0A9D4DFM4_DREPO</name>
<proteinExistence type="predicted"/>
<sequence>MHLISEQGMADTTLVQVFTQKREFELNCGKIAYEQVYKGHSGVNVDFIAIDKCFRNETVTMSDDLKRAIKQVKR</sequence>
<dbReference type="Proteomes" id="UP000828390">
    <property type="component" value="Unassembled WGS sequence"/>
</dbReference>